<dbReference type="SUPFAM" id="SSF52799">
    <property type="entry name" value="(Phosphotyrosine protein) phosphatases II"/>
    <property type="match status" value="1"/>
</dbReference>
<evidence type="ECO:0000313" key="5">
    <source>
        <dbReference type="Proteomes" id="UP000028135"/>
    </source>
</evidence>
<dbReference type="FunFam" id="3.90.190.10:FF:000157">
    <property type="entry name" value="Protein-tyrosine phosphatase"/>
    <property type="match status" value="1"/>
</dbReference>
<dbReference type="AlphaFoldDB" id="A0A8E0WQA3"/>
<dbReference type="InterPro" id="IPR057023">
    <property type="entry name" value="PTP-SAK"/>
</dbReference>
<feature type="binding site" evidence="2">
    <location>
        <position position="251"/>
    </location>
    <ligand>
        <name>Mg(2+)</name>
        <dbReference type="ChEBI" id="CHEBI:18420"/>
        <label>1</label>
    </ligand>
</feature>
<sequence length="494" mass="52873">MEQRDAAHTPRTSSSHPLQIAFVQTRANGGRIGITFCPGKKQHDALTGAWDRDLCVDLDAIQASGAAAVVSLLEPSEFQSLGVDRLGEEVRARHMDWFHLPIADVSIPGPLFEQEWTTTGANLRSRLRQGFDIVVHCKGGLGRAGMIAARLLVELGTEPRAAIGQVRMARPGAIETHEQLTYVQQKVAVAEVAPAMTLAATRDRGRGALIGLAVGDALGTTLEFARRDTYPILTDMIGGGPFGLKPGEWTDDTSMALALADSLISCKGIDEVDLMKRFVAWRDEGAYSSNGHCFDIGMTVSAALAHWERSGNPIAGSTDPSTAGNGSLMRLAPIALRYHDNTPSLKEAAARQSRVTHGATEAVDACVIYARMIAMAICGSSLDDVLSIHTDSVTGRIFDIVGGSWRGKLRRDIRASGYVAYSLEAALWCIGRTGSFAEAVLTAANLGEDADTTAAITGQLAGALYGEDGIPEAWRNRIVGYQRIGEMADQLLFR</sequence>
<dbReference type="Pfam" id="PF03747">
    <property type="entry name" value="ADP_ribosyl_GH"/>
    <property type="match status" value="1"/>
</dbReference>
<evidence type="ECO:0000256" key="2">
    <source>
        <dbReference type="PIRSR" id="PIRSR605502-1"/>
    </source>
</evidence>
<evidence type="ECO:0000256" key="1">
    <source>
        <dbReference type="ARBA" id="ARBA00022801"/>
    </source>
</evidence>
<comment type="caution">
    <text evidence="4">The sequence shown here is derived from an EMBL/GenBank/DDBJ whole genome shotgun (WGS) entry which is preliminary data.</text>
</comment>
<dbReference type="Gene3D" id="1.10.4080.10">
    <property type="entry name" value="ADP-ribosylation/Crystallin J1"/>
    <property type="match status" value="1"/>
</dbReference>
<keyword evidence="2" id="KW-0479">Metal-binding</keyword>
<dbReference type="PANTHER" id="PTHR16222">
    <property type="entry name" value="ADP-RIBOSYLGLYCOHYDROLASE"/>
    <property type="match status" value="1"/>
</dbReference>
<dbReference type="PANTHER" id="PTHR16222:SF12">
    <property type="entry name" value="ADP-RIBOSYLGLYCOHYDROLASE-RELATED"/>
    <property type="match status" value="1"/>
</dbReference>
<gene>
    <name evidence="4" type="ORF">AL00_15935</name>
</gene>
<keyword evidence="2" id="KW-0460">Magnesium</keyword>
<dbReference type="Pfam" id="PF22784">
    <property type="entry name" value="PTP-SAK"/>
    <property type="match status" value="1"/>
</dbReference>
<feature type="binding site" evidence="2">
    <location>
        <position position="252"/>
    </location>
    <ligand>
        <name>Mg(2+)</name>
        <dbReference type="ChEBI" id="CHEBI:18420"/>
        <label>1</label>
    </ligand>
</feature>
<dbReference type="InterPro" id="IPR005502">
    <property type="entry name" value="Ribosyl_crysJ1"/>
</dbReference>
<dbReference type="InterPro" id="IPR036705">
    <property type="entry name" value="Ribosyl_crysJ1_sf"/>
</dbReference>
<dbReference type="SUPFAM" id="SSF101478">
    <property type="entry name" value="ADP-ribosylglycohydrolase"/>
    <property type="match status" value="1"/>
</dbReference>
<dbReference type="PROSITE" id="PS50056">
    <property type="entry name" value="TYR_PHOSPHATASE_2"/>
    <property type="match status" value="1"/>
</dbReference>
<dbReference type="GO" id="GO:0016791">
    <property type="term" value="F:phosphatase activity"/>
    <property type="evidence" value="ECO:0007669"/>
    <property type="project" value="UniProtKB-ARBA"/>
</dbReference>
<dbReference type="Gene3D" id="3.90.190.10">
    <property type="entry name" value="Protein tyrosine phosphatase superfamily"/>
    <property type="match status" value="1"/>
</dbReference>
<dbReference type="Proteomes" id="UP000028135">
    <property type="component" value="Unassembled WGS sequence"/>
</dbReference>
<protein>
    <submittedName>
        <fullName evidence="4">Crystallin</fullName>
    </submittedName>
</protein>
<feature type="binding site" evidence="2">
    <location>
        <position position="250"/>
    </location>
    <ligand>
        <name>Mg(2+)</name>
        <dbReference type="ChEBI" id="CHEBI:18420"/>
        <label>1</label>
    </ligand>
</feature>
<feature type="domain" description="Tyrosine specific protein phosphatases" evidence="3">
    <location>
        <begin position="114"/>
        <end position="181"/>
    </location>
</feature>
<name>A0A8E0WQA3_9SPHN</name>
<feature type="binding site" evidence="2">
    <location>
        <position position="449"/>
    </location>
    <ligand>
        <name>Mg(2+)</name>
        <dbReference type="ChEBI" id="CHEBI:18420"/>
        <label>1</label>
    </ligand>
</feature>
<dbReference type="EMBL" id="JANF02000073">
    <property type="protein sequence ID" value="KER35456.1"/>
    <property type="molecule type" value="Genomic_DNA"/>
</dbReference>
<dbReference type="InterPro" id="IPR000387">
    <property type="entry name" value="Tyr_Pase_dom"/>
</dbReference>
<organism evidence="4 5">
    <name type="scientific">Sphingobium indicum F2</name>
    <dbReference type="NCBI Taxonomy" id="1450518"/>
    <lineage>
        <taxon>Bacteria</taxon>
        <taxon>Pseudomonadati</taxon>
        <taxon>Pseudomonadota</taxon>
        <taxon>Alphaproteobacteria</taxon>
        <taxon>Sphingomonadales</taxon>
        <taxon>Sphingomonadaceae</taxon>
        <taxon>Sphingobium</taxon>
    </lineage>
</organism>
<evidence type="ECO:0000259" key="3">
    <source>
        <dbReference type="PROSITE" id="PS50056"/>
    </source>
</evidence>
<comment type="cofactor">
    <cofactor evidence="2">
        <name>Mg(2+)</name>
        <dbReference type="ChEBI" id="CHEBI:18420"/>
    </cofactor>
    <text evidence="2">Binds 2 magnesium ions per subunit.</text>
</comment>
<dbReference type="GO" id="GO:0046872">
    <property type="term" value="F:metal ion binding"/>
    <property type="evidence" value="ECO:0007669"/>
    <property type="project" value="UniProtKB-KW"/>
</dbReference>
<evidence type="ECO:0000313" key="4">
    <source>
        <dbReference type="EMBL" id="KER35456.1"/>
    </source>
</evidence>
<feature type="binding site" evidence="2">
    <location>
        <position position="452"/>
    </location>
    <ligand>
        <name>Mg(2+)</name>
        <dbReference type="ChEBI" id="CHEBI:18420"/>
        <label>1</label>
    </ligand>
</feature>
<feature type="binding site" evidence="2">
    <location>
        <position position="451"/>
    </location>
    <ligand>
        <name>Mg(2+)</name>
        <dbReference type="ChEBI" id="CHEBI:18420"/>
        <label>1</label>
    </ligand>
</feature>
<dbReference type="InterPro" id="IPR003595">
    <property type="entry name" value="Tyr_Pase_cat"/>
</dbReference>
<accession>A0A8E0WQA3</accession>
<dbReference type="InterPro" id="IPR029021">
    <property type="entry name" value="Prot-tyrosine_phosphatase-like"/>
</dbReference>
<keyword evidence="1" id="KW-0378">Hydrolase</keyword>
<dbReference type="CDD" id="cd14505">
    <property type="entry name" value="CDKN3-like"/>
    <property type="match status" value="1"/>
</dbReference>
<reference evidence="4 5" key="1">
    <citation type="submission" date="2014-05" db="EMBL/GenBank/DDBJ databases">
        <title>Genome Announcement of Sphingobium lucknowense F2.</title>
        <authorList>
            <person name="Lal R."/>
            <person name="Negi V."/>
            <person name="Lata P."/>
            <person name="Sangwan N."/>
            <person name="Gupta S.K."/>
            <person name="Rao D.L.N."/>
            <person name="Das S."/>
        </authorList>
    </citation>
    <scope>NUCLEOTIDE SEQUENCE [LARGE SCALE GENOMIC DNA]</scope>
    <source>
        <strain evidence="4 5">F2</strain>
    </source>
</reference>
<dbReference type="RefSeq" id="WP_020819328.1">
    <property type="nucleotide sequence ID" value="NZ_JANF02000073.1"/>
</dbReference>
<dbReference type="InterPro" id="IPR050792">
    <property type="entry name" value="ADP-ribosylglycohydrolase"/>
</dbReference>
<dbReference type="SMART" id="SM00404">
    <property type="entry name" value="PTPc_motif"/>
    <property type="match status" value="1"/>
</dbReference>
<proteinExistence type="predicted"/>